<organism evidence="1 2">
    <name type="scientific">Leifsonia shinshuensis</name>
    <dbReference type="NCBI Taxonomy" id="150026"/>
    <lineage>
        <taxon>Bacteria</taxon>
        <taxon>Bacillati</taxon>
        <taxon>Actinomycetota</taxon>
        <taxon>Actinomycetes</taxon>
        <taxon>Micrococcales</taxon>
        <taxon>Microbacteriaceae</taxon>
        <taxon>Leifsonia</taxon>
    </lineage>
</organism>
<dbReference type="Proteomes" id="UP000578352">
    <property type="component" value="Unassembled WGS sequence"/>
</dbReference>
<evidence type="ECO:0000313" key="1">
    <source>
        <dbReference type="EMBL" id="NYJ24789.1"/>
    </source>
</evidence>
<dbReference type="InterPro" id="IPR029058">
    <property type="entry name" value="AB_hydrolase_fold"/>
</dbReference>
<evidence type="ECO:0008006" key="3">
    <source>
        <dbReference type="Google" id="ProtNLM"/>
    </source>
</evidence>
<accession>A0A853CX05</accession>
<dbReference type="Gene3D" id="3.40.50.1820">
    <property type="entry name" value="alpha/beta hydrolase"/>
    <property type="match status" value="1"/>
</dbReference>
<name>A0A853CX05_9MICO</name>
<evidence type="ECO:0000313" key="2">
    <source>
        <dbReference type="Proteomes" id="UP000578352"/>
    </source>
</evidence>
<dbReference type="SUPFAM" id="SSF53474">
    <property type="entry name" value="alpha/beta-Hydrolases"/>
    <property type="match status" value="1"/>
</dbReference>
<gene>
    <name evidence="1" type="ORF">HNR13_003076</name>
</gene>
<comment type="caution">
    <text evidence="1">The sequence shown here is derived from an EMBL/GenBank/DDBJ whole genome shotgun (WGS) entry which is preliminary data.</text>
</comment>
<dbReference type="EMBL" id="JACCFL010000001">
    <property type="protein sequence ID" value="NYJ24789.1"/>
    <property type="molecule type" value="Genomic_DNA"/>
</dbReference>
<dbReference type="AlphaFoldDB" id="A0A853CX05"/>
<proteinExistence type="predicted"/>
<protein>
    <recommendedName>
        <fullName evidence="3">Peptidase S9 prolyl oligopeptidase catalytic domain-containing protein</fullName>
    </recommendedName>
</protein>
<dbReference type="RefSeq" id="WP_179607157.1">
    <property type="nucleotide sequence ID" value="NZ_BAABEH010000001.1"/>
</dbReference>
<reference evidence="1 2" key="1">
    <citation type="submission" date="2020-07" db="EMBL/GenBank/DDBJ databases">
        <title>Sequencing the genomes of 1000 actinobacteria strains.</title>
        <authorList>
            <person name="Klenk H.-P."/>
        </authorList>
    </citation>
    <scope>NUCLEOTIDE SEQUENCE [LARGE SCALE GENOMIC DNA]</scope>
    <source>
        <strain evidence="1 2">DSM 15165</strain>
    </source>
</reference>
<sequence>MPIRSLIEEDSLVPIAFDRSTWFFSRADGNLRYGAPDYRKVSIRHLDRPFVVPGDRCLFDFSVNGRKLVVATYALQNGLLVPEPPSVIPLPIPGSWSVSTVVPGQDGDRHVAITASTGAHLVNLRTGSRRTLEVGRRATVHAVLSTGVLVGDDHSHWISRAEDRRTERHPGRVVGVAGDRYLVAGSGKEVRDFSIIDAAGSHDLRPPGQWSPVQVGLWGRGFLAACVHPRFGYGLWDGHDIERVKGTAAIFPAGASAPPFVRVTSVRGGSHWRSAGGAAPGAAAPSADIETVSSVIDGVPTIHLRSGRTNTRLLVSLHGGPDSHEWDDLRYGGAYRTILASGFDILVVNYPGSRDLGPALQRSGWNAWGASAASIADIASRVTKSRGYQEVRVFGVSFGSWLGVQAAQLLGAARMIAISPIFQLESHLASHAAKGEEFARWAQRRFGDRFEHAAEGDRVLRAATTPVEAVIPRDDEVVSVAETRAVARRMNWREVIVDGAHFPATADHAEQRWRSLVAAVTRD</sequence>